<proteinExistence type="predicted"/>
<sequence length="180" mass="20938">MAQGRWEGWKFTPEESAEDERVDSSSTNLGRELPPIEETVEEGMRLLRGELLRIWDDLANKKGWGPNEPWEFIEELSVYGKDFATTRPLQRVLELYQDQRDQEIDEQQVAEGVLEYEKSIRETAAWKDRYGKNAPEVAHNRARRLVVAGGFRKTATDTGAVEKFTVQDYLRYWNEQQKAA</sequence>
<dbReference type="Proteomes" id="UP000176651">
    <property type="component" value="Unassembled WGS sequence"/>
</dbReference>
<evidence type="ECO:0000313" key="2">
    <source>
        <dbReference type="EMBL" id="OGB74221.1"/>
    </source>
</evidence>
<comment type="caution">
    <text evidence="2">The sequence shown here is derived from an EMBL/GenBank/DDBJ whole genome shotgun (WGS) entry which is preliminary data.</text>
</comment>
<accession>A0A1F4NS08</accession>
<dbReference type="AlphaFoldDB" id="A0A1F4NS08"/>
<feature type="region of interest" description="Disordered" evidence="1">
    <location>
        <begin position="1"/>
        <end position="36"/>
    </location>
</feature>
<protein>
    <submittedName>
        <fullName evidence="2">Uncharacterized protein</fullName>
    </submittedName>
</protein>
<gene>
    <name evidence="2" type="ORF">A2V68_00425</name>
</gene>
<dbReference type="EMBL" id="META01000003">
    <property type="protein sequence ID" value="OGB74221.1"/>
    <property type="molecule type" value="Genomic_DNA"/>
</dbReference>
<evidence type="ECO:0000313" key="3">
    <source>
        <dbReference type="Proteomes" id="UP000176651"/>
    </source>
</evidence>
<dbReference type="STRING" id="1798535.A2V68_00425"/>
<reference evidence="2 3" key="1">
    <citation type="journal article" date="2016" name="Nat. Commun.">
        <title>Thousands of microbial genomes shed light on interconnected biogeochemical processes in an aquifer system.</title>
        <authorList>
            <person name="Anantharaman K."/>
            <person name="Brown C.T."/>
            <person name="Hug L.A."/>
            <person name="Sharon I."/>
            <person name="Castelle C.J."/>
            <person name="Probst A.J."/>
            <person name="Thomas B.C."/>
            <person name="Singh A."/>
            <person name="Wilkins M.J."/>
            <person name="Karaoz U."/>
            <person name="Brodie E.L."/>
            <person name="Williams K.H."/>
            <person name="Hubbard S.S."/>
            <person name="Banfield J.F."/>
        </authorList>
    </citation>
    <scope>NUCLEOTIDE SEQUENCE [LARGE SCALE GENOMIC DNA]</scope>
</reference>
<evidence type="ECO:0000256" key="1">
    <source>
        <dbReference type="SAM" id="MobiDB-lite"/>
    </source>
</evidence>
<name>A0A1F4NS08_UNCK3</name>
<organism evidence="2 3">
    <name type="scientific">candidate division Kazan bacterium RBG_13_50_9</name>
    <dbReference type="NCBI Taxonomy" id="1798535"/>
    <lineage>
        <taxon>Bacteria</taxon>
        <taxon>Bacteria division Kazan-3B-28</taxon>
    </lineage>
</organism>